<comment type="function">
    <text evidence="1">The METTL3-METTL14 heterodimer forms a N6-methyltransferase complex that methylates adenosine residues at the N(6) position of some mRNAs and regulates the circadian clock, differentiation of embryonic stem cells and cortical neurogenesis. In the heterodimer formed with mettl3, mettl14 constitutes the RNA-binding scaffold that recognizes the substrate rather than the catalytic core. N6-methyladenosine (m6A), which takes place at the 5'-[AG]GAC-3' consensus sites of some mRNAs, plays a role in mRNA stability and processing.</text>
</comment>
<keyword evidence="1" id="KW-0539">Nucleus</keyword>
<feature type="non-terminal residue" evidence="3">
    <location>
        <position position="221"/>
    </location>
</feature>
<dbReference type="Proteomes" id="UP000579685">
    <property type="component" value="Unassembled WGS sequence"/>
</dbReference>
<comment type="similarity">
    <text evidence="1">Belongs to the MT-A70-like family.</text>
</comment>
<proteinExistence type="inferred from homology"/>
<reference evidence="3 4" key="1">
    <citation type="submission" date="2019-09" db="EMBL/GenBank/DDBJ databases">
        <title>Bird 10,000 Genomes (B10K) Project - Family phase.</title>
        <authorList>
            <person name="Zhang G."/>
        </authorList>
    </citation>
    <scope>NUCLEOTIDE SEQUENCE [LARGE SCALE GENOMIC DNA]</scope>
    <source>
        <strain evidence="3">B10K-DU-002-32</strain>
        <tissue evidence="3">Muscle</tissue>
    </source>
</reference>
<comment type="subunit">
    <text evidence="1">Heterodimer; heterodimerizes with mettl3 to form an antiparallel heterodimer that constitutes an active methyltransferase.</text>
</comment>
<keyword evidence="3" id="KW-0489">Methyltransferase</keyword>
<sequence length="221" mass="25436">AVQLGAENADSIGAVLNSKDEQREIAETRETCRAAYDTSAPNAKRKYPDEGEADEEEIEEYKDEVELQQDEENLPYEEEIYKDSSTFLKGTQSLNPHNDYCQHFVDTGHRPQNFIRDVGMSQPVTYFFFFPFYVQPTQETLLLSGCTEVLCAVQFSGHCCTLSKQSGIFCLNRYLQADLEAFDIRELKSKFDVILLEPPLEEYYRETGITANEKCWTWDDV</sequence>
<evidence type="ECO:0000313" key="3">
    <source>
        <dbReference type="EMBL" id="NXO64254.1"/>
    </source>
</evidence>
<protein>
    <recommendedName>
        <fullName evidence="1">N(6)-adenosine-methyltransferase non-catalytic subunit METTL14</fullName>
    </recommendedName>
    <alternativeName>
        <fullName evidence="1">Methyltransferase-like protein 14</fullName>
    </alternativeName>
</protein>
<dbReference type="GO" id="GO:0008168">
    <property type="term" value="F:methyltransferase activity"/>
    <property type="evidence" value="ECO:0007669"/>
    <property type="project" value="UniProtKB-KW"/>
</dbReference>
<dbReference type="AlphaFoldDB" id="A0A7L1TWI6"/>
<keyword evidence="4" id="KW-1185">Reference proteome</keyword>
<keyword evidence="1" id="KW-0221">Differentiation</keyword>
<feature type="region of interest" description="Disordered" evidence="2">
    <location>
        <begin position="34"/>
        <end position="57"/>
    </location>
</feature>
<evidence type="ECO:0000256" key="1">
    <source>
        <dbReference type="RuleBase" id="RU369092"/>
    </source>
</evidence>
<gene>
    <name evidence="3" type="primary">Mettl14</name>
    <name evidence="3" type="ORF">PHANIT_R00588</name>
</gene>
<evidence type="ECO:0000313" key="4">
    <source>
        <dbReference type="Proteomes" id="UP000579685"/>
    </source>
</evidence>
<dbReference type="GO" id="GO:0032259">
    <property type="term" value="P:methylation"/>
    <property type="evidence" value="ECO:0007669"/>
    <property type="project" value="UniProtKB-KW"/>
</dbReference>
<name>A0A7L1TWI6_PHANI</name>
<comment type="caution">
    <text evidence="3">The sequence shown here is derived from an EMBL/GenBank/DDBJ whole genome shotgun (WGS) entry which is preliminary data.</text>
</comment>
<keyword evidence="3" id="KW-0808">Transferase</keyword>
<dbReference type="EMBL" id="VXBQ01004172">
    <property type="protein sequence ID" value="NXO64254.1"/>
    <property type="molecule type" value="Genomic_DNA"/>
</dbReference>
<dbReference type="GO" id="GO:0030154">
    <property type="term" value="P:cell differentiation"/>
    <property type="evidence" value="ECO:0007669"/>
    <property type="project" value="UniProtKB-KW"/>
</dbReference>
<accession>A0A7L1TWI6</accession>
<dbReference type="GO" id="GO:0016556">
    <property type="term" value="P:mRNA modification"/>
    <property type="evidence" value="ECO:0007669"/>
    <property type="project" value="UniProtKB-UniRule"/>
</dbReference>
<dbReference type="GO" id="GO:0005634">
    <property type="term" value="C:nucleus"/>
    <property type="evidence" value="ECO:0007669"/>
    <property type="project" value="UniProtKB-SubCell"/>
</dbReference>
<keyword evidence="1" id="KW-0694">RNA-binding</keyword>
<dbReference type="GO" id="GO:0003729">
    <property type="term" value="F:mRNA binding"/>
    <property type="evidence" value="ECO:0007669"/>
    <property type="project" value="UniProtKB-UniRule"/>
</dbReference>
<dbReference type="PANTHER" id="PTHR13107">
    <property type="entry name" value="N6-ADENOSINE-METHYLTRANSFERASE NON-CATALYTIC SUBUNIT"/>
    <property type="match status" value="1"/>
</dbReference>
<dbReference type="GO" id="GO:0036396">
    <property type="term" value="C:RNA N6-methyladenosine methyltransferase complex"/>
    <property type="evidence" value="ECO:0007669"/>
    <property type="project" value="UniProtKB-UniRule"/>
</dbReference>
<comment type="subcellular location">
    <subcellularLocation>
        <location evidence="1">Nucleus</location>
    </subcellularLocation>
</comment>
<feature type="non-terminal residue" evidence="3">
    <location>
        <position position="1"/>
    </location>
</feature>
<dbReference type="InterPro" id="IPR045123">
    <property type="entry name" value="METTL14-like"/>
</dbReference>
<evidence type="ECO:0000256" key="2">
    <source>
        <dbReference type="SAM" id="MobiDB-lite"/>
    </source>
</evidence>
<dbReference type="PANTHER" id="PTHR13107:SF0">
    <property type="entry name" value="N6-ADENOSINE-METHYLTRANSFERASE NON-CATALYTIC SUBUNIT"/>
    <property type="match status" value="1"/>
</dbReference>
<organism evidence="3 4">
    <name type="scientific">Phainopepla nitens</name>
    <name type="common">Phainopepla</name>
    <dbReference type="NCBI Taxonomy" id="161653"/>
    <lineage>
        <taxon>Eukaryota</taxon>
        <taxon>Metazoa</taxon>
        <taxon>Chordata</taxon>
        <taxon>Craniata</taxon>
        <taxon>Vertebrata</taxon>
        <taxon>Euteleostomi</taxon>
        <taxon>Archelosauria</taxon>
        <taxon>Archosauria</taxon>
        <taxon>Dinosauria</taxon>
        <taxon>Saurischia</taxon>
        <taxon>Theropoda</taxon>
        <taxon>Coelurosauria</taxon>
        <taxon>Aves</taxon>
        <taxon>Neognathae</taxon>
        <taxon>Neoaves</taxon>
        <taxon>Telluraves</taxon>
        <taxon>Australaves</taxon>
        <taxon>Passeriformes</taxon>
        <taxon>Bombycillidae</taxon>
        <taxon>Phainopepla</taxon>
    </lineage>
</organism>